<dbReference type="EMBL" id="VTPC01088237">
    <property type="protein sequence ID" value="KAF2886247.1"/>
    <property type="molecule type" value="Genomic_DNA"/>
</dbReference>
<dbReference type="Proteomes" id="UP000801492">
    <property type="component" value="Unassembled WGS sequence"/>
</dbReference>
<reference evidence="2" key="1">
    <citation type="submission" date="2019-08" db="EMBL/GenBank/DDBJ databases">
        <title>The genome of the North American firefly Photinus pyralis.</title>
        <authorList>
            <consortium name="Photinus pyralis genome working group"/>
            <person name="Fallon T.R."/>
            <person name="Sander Lower S.E."/>
            <person name="Weng J.-K."/>
        </authorList>
    </citation>
    <scope>NUCLEOTIDE SEQUENCE</scope>
    <source>
        <strain evidence="2">TRF0915ILg1</strain>
        <tissue evidence="2">Whole body</tissue>
    </source>
</reference>
<keyword evidence="3" id="KW-1185">Reference proteome</keyword>
<feature type="chain" id="PRO_5035453845" evidence="1">
    <location>
        <begin position="17"/>
        <end position="387"/>
    </location>
</feature>
<comment type="caution">
    <text evidence="2">The sequence shown here is derived from an EMBL/GenBank/DDBJ whole genome shotgun (WGS) entry which is preliminary data.</text>
</comment>
<evidence type="ECO:0000313" key="2">
    <source>
        <dbReference type="EMBL" id="KAF2886247.1"/>
    </source>
</evidence>
<dbReference type="AlphaFoldDB" id="A0A8K0CJ70"/>
<gene>
    <name evidence="2" type="ORF">ILUMI_19926</name>
</gene>
<name>A0A8K0CJ70_IGNLU</name>
<protein>
    <submittedName>
        <fullName evidence="2">Uncharacterized protein</fullName>
    </submittedName>
</protein>
<accession>A0A8K0CJ70</accession>
<evidence type="ECO:0000313" key="3">
    <source>
        <dbReference type="Proteomes" id="UP000801492"/>
    </source>
</evidence>
<evidence type="ECO:0000256" key="1">
    <source>
        <dbReference type="SAM" id="SignalP"/>
    </source>
</evidence>
<sequence length="387" mass="44847">MLCSVIYLMSFQLVFGFSAEFYPKVNDSLKTDIVSVKLFLKEEEIPRLIVESMFGDDQVLNRHFKDSEIMFSDVAEILLDTFTVNFKQTLKLIEIKCEDIHKLIVWCKSNWKSISTAINVTKIYQILANSHFFLNVNTIQTLSDMPGEVLFDIVNPNATLNDFLKLLISINFQEITIKLNNNKNTKSFITDLKHLIHPTKILKLLKLLNITADNFYRNEAFAKFLKHVLNFKEPVTGTFVSSNKVITFLYDDYLKEYTEMFVETSEASPTRYKVNKVIFDPTNIVILESQELSKQPSIQEPENINSALFTNCMCVRKTSDNILHVEYCNPKLDENNILHVVKQNLNVFNLGSPLICKNYLCGVANFEDENHVEFIPFYSENREHKEL</sequence>
<proteinExistence type="predicted"/>
<keyword evidence="1" id="KW-0732">Signal</keyword>
<dbReference type="OrthoDB" id="6718688at2759"/>
<organism evidence="2 3">
    <name type="scientific">Ignelater luminosus</name>
    <name type="common">Cucubano</name>
    <name type="synonym">Pyrophorus luminosus</name>
    <dbReference type="NCBI Taxonomy" id="2038154"/>
    <lineage>
        <taxon>Eukaryota</taxon>
        <taxon>Metazoa</taxon>
        <taxon>Ecdysozoa</taxon>
        <taxon>Arthropoda</taxon>
        <taxon>Hexapoda</taxon>
        <taxon>Insecta</taxon>
        <taxon>Pterygota</taxon>
        <taxon>Neoptera</taxon>
        <taxon>Endopterygota</taxon>
        <taxon>Coleoptera</taxon>
        <taxon>Polyphaga</taxon>
        <taxon>Elateriformia</taxon>
        <taxon>Elateroidea</taxon>
        <taxon>Elateridae</taxon>
        <taxon>Agrypninae</taxon>
        <taxon>Pyrophorini</taxon>
        <taxon>Ignelater</taxon>
    </lineage>
</organism>
<feature type="signal peptide" evidence="1">
    <location>
        <begin position="1"/>
        <end position="16"/>
    </location>
</feature>